<keyword evidence="5" id="KW-0479">Metal-binding</keyword>
<dbReference type="PROSITE" id="PS00018">
    <property type="entry name" value="EF_HAND_1"/>
    <property type="match status" value="1"/>
</dbReference>
<evidence type="ECO:0000256" key="7">
    <source>
        <dbReference type="ARBA" id="ARBA00022753"/>
    </source>
</evidence>
<evidence type="ECO:0000256" key="9">
    <source>
        <dbReference type="ARBA" id="ARBA00022840"/>
    </source>
</evidence>
<evidence type="ECO:0000259" key="12">
    <source>
        <dbReference type="PROSITE" id="PS50031"/>
    </source>
</evidence>
<feature type="domain" description="Dynamin-type G" evidence="14">
    <location>
        <begin position="48"/>
        <end position="279"/>
    </location>
</feature>
<dbReference type="GO" id="GO:0006897">
    <property type="term" value="P:endocytosis"/>
    <property type="evidence" value="ECO:0007669"/>
    <property type="project" value="TreeGrafter"/>
</dbReference>
<dbReference type="Pfam" id="PF12763">
    <property type="entry name" value="EH"/>
    <property type="match status" value="1"/>
</dbReference>
<proteinExistence type="predicted"/>
<accession>A0A7S1CI35</accession>
<dbReference type="SMART" id="SM00027">
    <property type="entry name" value="EH"/>
    <property type="match status" value="1"/>
</dbReference>
<feature type="compositionally biased region" description="Acidic residues" evidence="11">
    <location>
        <begin position="536"/>
        <end position="549"/>
    </location>
</feature>
<dbReference type="GO" id="GO:0005525">
    <property type="term" value="F:GTP binding"/>
    <property type="evidence" value="ECO:0007669"/>
    <property type="project" value="InterPro"/>
</dbReference>
<dbReference type="PANTHER" id="PTHR11216:SF31">
    <property type="entry name" value="AT21416P"/>
    <property type="match status" value="1"/>
</dbReference>
<feature type="domain" description="EH" evidence="12">
    <location>
        <begin position="559"/>
        <end position="647"/>
    </location>
</feature>
<dbReference type="InterPro" id="IPR040990">
    <property type="entry name" value="DUF5600"/>
</dbReference>
<name>A0A7S1CI35_9STRA</name>
<keyword evidence="3" id="KW-1003">Cell membrane</keyword>
<feature type="compositionally biased region" description="Low complexity" evidence="11">
    <location>
        <begin position="512"/>
        <end position="531"/>
    </location>
</feature>
<evidence type="ECO:0000256" key="11">
    <source>
        <dbReference type="SAM" id="MobiDB-lite"/>
    </source>
</evidence>
<evidence type="ECO:0000256" key="4">
    <source>
        <dbReference type="ARBA" id="ARBA00022553"/>
    </source>
</evidence>
<dbReference type="InterPro" id="IPR000261">
    <property type="entry name" value="EH_dom"/>
</dbReference>
<feature type="compositionally biased region" description="Gly residues" evidence="11">
    <location>
        <begin position="422"/>
        <end position="431"/>
    </location>
</feature>
<evidence type="ECO:0000259" key="14">
    <source>
        <dbReference type="PROSITE" id="PS51718"/>
    </source>
</evidence>
<dbReference type="GO" id="GO:0005509">
    <property type="term" value="F:calcium ion binding"/>
    <property type="evidence" value="ECO:0007669"/>
    <property type="project" value="InterPro"/>
</dbReference>
<dbReference type="Gene3D" id="1.10.268.20">
    <property type="match status" value="1"/>
</dbReference>
<dbReference type="Gene3D" id="1.10.238.10">
    <property type="entry name" value="EF-hand"/>
    <property type="match status" value="1"/>
</dbReference>
<dbReference type="InterPro" id="IPR011992">
    <property type="entry name" value="EF-hand-dom_pair"/>
</dbReference>
<dbReference type="PANTHER" id="PTHR11216">
    <property type="entry name" value="EH DOMAIN"/>
    <property type="match status" value="1"/>
</dbReference>
<dbReference type="InterPro" id="IPR030381">
    <property type="entry name" value="G_DYNAMIN_dom"/>
</dbReference>
<evidence type="ECO:0000256" key="1">
    <source>
        <dbReference type="ARBA" id="ARBA00004125"/>
    </source>
</evidence>
<organism evidence="15">
    <name type="scientific">Bicosoecida sp. CB-2014</name>
    <dbReference type="NCBI Taxonomy" id="1486930"/>
    <lineage>
        <taxon>Eukaryota</taxon>
        <taxon>Sar</taxon>
        <taxon>Stramenopiles</taxon>
        <taxon>Bigyra</taxon>
        <taxon>Opalozoa</taxon>
        <taxon>Bicosoecida</taxon>
    </lineage>
</organism>
<feature type="region of interest" description="Disordered" evidence="11">
    <location>
        <begin position="406"/>
        <end position="436"/>
    </location>
</feature>
<evidence type="ECO:0000256" key="6">
    <source>
        <dbReference type="ARBA" id="ARBA00022741"/>
    </source>
</evidence>
<evidence type="ECO:0000256" key="10">
    <source>
        <dbReference type="ARBA" id="ARBA00023136"/>
    </source>
</evidence>
<dbReference type="InterPro" id="IPR027417">
    <property type="entry name" value="P-loop_NTPase"/>
</dbReference>
<feature type="domain" description="EF-hand" evidence="13">
    <location>
        <begin position="592"/>
        <end position="627"/>
    </location>
</feature>
<dbReference type="PROSITE" id="PS50031">
    <property type="entry name" value="EH"/>
    <property type="match status" value="1"/>
</dbReference>
<dbReference type="Pfam" id="PF00350">
    <property type="entry name" value="Dynamin_N"/>
    <property type="match status" value="1"/>
</dbReference>
<evidence type="ECO:0000259" key="13">
    <source>
        <dbReference type="PROSITE" id="PS50222"/>
    </source>
</evidence>
<dbReference type="CDD" id="cd09913">
    <property type="entry name" value="EHD"/>
    <property type="match status" value="1"/>
</dbReference>
<dbReference type="Gene3D" id="3.40.50.300">
    <property type="entry name" value="P-loop containing nucleotide triphosphate hydrolases"/>
    <property type="match status" value="1"/>
</dbReference>
<keyword evidence="7" id="KW-0967">Endosome</keyword>
<comment type="subcellular location">
    <subcellularLocation>
        <location evidence="2">Cell membrane</location>
        <topology evidence="2">Peripheral membrane protein</topology>
        <orientation evidence="2">Cytoplasmic side</orientation>
    </subcellularLocation>
    <subcellularLocation>
        <location evidence="1">Endosome membrane</location>
        <topology evidence="1">Peripheral membrane protein</topology>
        <orientation evidence="1">Cytoplasmic side</orientation>
    </subcellularLocation>
</comment>
<keyword evidence="10" id="KW-0472">Membrane</keyword>
<dbReference type="EMBL" id="HBFS01019639">
    <property type="protein sequence ID" value="CAD8919912.1"/>
    <property type="molecule type" value="Transcribed_RNA"/>
</dbReference>
<evidence type="ECO:0000313" key="15">
    <source>
        <dbReference type="EMBL" id="CAD8919912.1"/>
    </source>
</evidence>
<dbReference type="InterPro" id="IPR045063">
    <property type="entry name" value="Dynamin_N"/>
</dbReference>
<evidence type="ECO:0000256" key="5">
    <source>
        <dbReference type="ARBA" id="ARBA00022723"/>
    </source>
</evidence>
<dbReference type="GO" id="GO:0016197">
    <property type="term" value="P:endosomal transport"/>
    <property type="evidence" value="ECO:0007669"/>
    <property type="project" value="TreeGrafter"/>
</dbReference>
<dbReference type="GO" id="GO:0010008">
    <property type="term" value="C:endosome membrane"/>
    <property type="evidence" value="ECO:0007669"/>
    <property type="project" value="UniProtKB-SubCell"/>
</dbReference>
<dbReference type="InterPro" id="IPR018247">
    <property type="entry name" value="EF_Hand_1_Ca_BS"/>
</dbReference>
<keyword evidence="6" id="KW-0547">Nucleotide-binding</keyword>
<evidence type="ECO:0008006" key="16">
    <source>
        <dbReference type="Google" id="ProtNLM"/>
    </source>
</evidence>
<dbReference type="GO" id="GO:0005886">
    <property type="term" value="C:plasma membrane"/>
    <property type="evidence" value="ECO:0007669"/>
    <property type="project" value="UniProtKB-SubCell"/>
</dbReference>
<dbReference type="SUPFAM" id="SSF52540">
    <property type="entry name" value="P-loop containing nucleoside triphosphate hydrolases"/>
    <property type="match status" value="1"/>
</dbReference>
<dbReference type="SUPFAM" id="SSF47473">
    <property type="entry name" value="EF-hand"/>
    <property type="match status" value="1"/>
</dbReference>
<dbReference type="GO" id="GO:0005524">
    <property type="term" value="F:ATP binding"/>
    <property type="evidence" value="ECO:0007669"/>
    <property type="project" value="UniProtKB-KW"/>
</dbReference>
<sequence>MAHAADVAAEPVTVIDGLKHIYNSRIKPVEELYRYSEFHSPLLGNSDFEAKPMVLLLGQYSVGKTSFIRYLLGRDFPGQRIGPEPTTDRFVAVMGGPIDRIIPGNALAVQADMPFRGLTKFGTAFLNKFEASVCNAEVLEKVYFVDTPGVLSGEKQRIGRSYDFVEVVEWFSERADMILLLFDAHKLDISDEFKRAINALKGQDDKVRVVLNKADRVTTQQLMRVYGALMWSLGKVVKTPEVVRVYLGSFWEKPLESEENRALFEVEQNDLLMDLRSLPRYAAVRKINELVKRARLGIVHAHIVSHLKAQMPAIFGKEKKQKELIDNLHKEFFKIHKATGLAVGDFPNLERMKENLSQADFTKFPKFNDKLIAAMNRVLAEDIPRLMRQLALSDKEKLASGLTETIMPGSSELDPSASDAGGAAGGAGGDSGAAWTGTPAEAREQLIKFYTRFNPAKLHAVDAILREYRGREGELFAALFKRYGNPDEEDPYSGAAGAPALHPAAAPRAAPAAAAVSATRAPPAPAASAPAHDNPFGDEDASADNPFGDEDDEWIVAAEKPAYDAMFAALAQTADGKVTGAAAKGPLLESGLAKAILRPLWELADIDKDGKLDQDEFAVAMYLVSMCTSGGSLPETLPNNMIPPSKR</sequence>
<gene>
    <name evidence="15" type="ORF">BSP0115_LOCUS13174</name>
</gene>
<dbReference type="CDD" id="cd00052">
    <property type="entry name" value="EH"/>
    <property type="match status" value="1"/>
</dbReference>
<dbReference type="PROSITE" id="PS50222">
    <property type="entry name" value="EF_HAND_2"/>
    <property type="match status" value="1"/>
</dbReference>
<protein>
    <recommendedName>
        <fullName evidence="16">Calmodulin</fullName>
    </recommendedName>
</protein>
<dbReference type="AlphaFoldDB" id="A0A7S1CI35"/>
<keyword evidence="8" id="KW-0106">Calcium</keyword>
<dbReference type="PROSITE" id="PS51718">
    <property type="entry name" value="G_DYNAMIN_2"/>
    <property type="match status" value="1"/>
</dbReference>
<dbReference type="InterPro" id="IPR031692">
    <property type="entry name" value="EHD_N"/>
</dbReference>
<keyword evidence="4" id="KW-0597">Phosphoprotein</keyword>
<feature type="region of interest" description="Disordered" evidence="11">
    <location>
        <begin position="512"/>
        <end position="549"/>
    </location>
</feature>
<evidence type="ECO:0000256" key="8">
    <source>
        <dbReference type="ARBA" id="ARBA00022837"/>
    </source>
</evidence>
<evidence type="ECO:0000256" key="3">
    <source>
        <dbReference type="ARBA" id="ARBA00022475"/>
    </source>
</evidence>
<dbReference type="Pfam" id="PF16880">
    <property type="entry name" value="EHD_N"/>
    <property type="match status" value="1"/>
</dbReference>
<dbReference type="Pfam" id="PF18150">
    <property type="entry name" value="DUF5600"/>
    <property type="match status" value="1"/>
</dbReference>
<dbReference type="FunFam" id="3.40.50.300:FF:000147">
    <property type="entry name" value="EH domain-containing protein 1"/>
    <property type="match status" value="1"/>
</dbReference>
<dbReference type="InterPro" id="IPR002048">
    <property type="entry name" value="EF_hand_dom"/>
</dbReference>
<keyword evidence="9" id="KW-0067">ATP-binding</keyword>
<reference evidence="15" key="1">
    <citation type="submission" date="2021-01" db="EMBL/GenBank/DDBJ databases">
        <authorList>
            <person name="Corre E."/>
            <person name="Pelletier E."/>
            <person name="Niang G."/>
            <person name="Scheremetjew M."/>
            <person name="Finn R."/>
            <person name="Kale V."/>
            <person name="Holt S."/>
            <person name="Cochrane G."/>
            <person name="Meng A."/>
            <person name="Brown T."/>
            <person name="Cohen L."/>
        </authorList>
    </citation>
    <scope>NUCLEOTIDE SEQUENCE</scope>
    <source>
        <strain evidence="15">Ms1</strain>
    </source>
</reference>
<evidence type="ECO:0000256" key="2">
    <source>
        <dbReference type="ARBA" id="ARBA00004413"/>
    </source>
</evidence>